<proteinExistence type="predicted"/>
<gene>
    <name evidence="2" type="ORF">JT362_15025</name>
</gene>
<sequence length="74" mass="8179">MREQKTQEERLYPAKVAAAFASLAFMVGLFFLTLSRGYQDVYPVVLAVVTVALAVGIVGAIVRRRRGRALGRRP</sequence>
<evidence type="ECO:0000313" key="3">
    <source>
        <dbReference type="Proteomes" id="UP001156441"/>
    </source>
</evidence>
<dbReference type="Proteomes" id="UP001156441">
    <property type="component" value="Unassembled WGS sequence"/>
</dbReference>
<reference evidence="2 3" key="1">
    <citation type="submission" date="2021-02" db="EMBL/GenBank/DDBJ databases">
        <title>Actinophytocola xerophila sp. nov., isolated from soil of cotton cropping field.</title>
        <authorList>
            <person name="Huang R."/>
            <person name="Chen X."/>
            <person name="Ge X."/>
            <person name="Liu W."/>
        </authorList>
    </citation>
    <scope>NUCLEOTIDE SEQUENCE [LARGE SCALE GENOMIC DNA]</scope>
    <source>
        <strain evidence="2 3">S1-96</strain>
    </source>
</reference>
<organism evidence="2 3">
    <name type="scientific">Actinophytocola gossypii</name>
    <dbReference type="NCBI Taxonomy" id="2812003"/>
    <lineage>
        <taxon>Bacteria</taxon>
        <taxon>Bacillati</taxon>
        <taxon>Actinomycetota</taxon>
        <taxon>Actinomycetes</taxon>
        <taxon>Pseudonocardiales</taxon>
        <taxon>Pseudonocardiaceae</taxon>
    </lineage>
</organism>
<feature type="transmembrane region" description="Helical" evidence="1">
    <location>
        <begin position="41"/>
        <end position="62"/>
    </location>
</feature>
<evidence type="ECO:0000256" key="1">
    <source>
        <dbReference type="SAM" id="Phobius"/>
    </source>
</evidence>
<keyword evidence="1" id="KW-0472">Membrane</keyword>
<feature type="transmembrane region" description="Helical" evidence="1">
    <location>
        <begin position="12"/>
        <end position="35"/>
    </location>
</feature>
<comment type="caution">
    <text evidence="2">The sequence shown here is derived from an EMBL/GenBank/DDBJ whole genome shotgun (WGS) entry which is preliminary data.</text>
</comment>
<keyword evidence="1" id="KW-0812">Transmembrane</keyword>
<dbReference type="RefSeq" id="WP_260191838.1">
    <property type="nucleotide sequence ID" value="NZ_JAFFZE010000012.1"/>
</dbReference>
<protein>
    <submittedName>
        <fullName evidence="2">Uncharacterized protein</fullName>
    </submittedName>
</protein>
<name>A0ABT2J991_9PSEU</name>
<keyword evidence="3" id="KW-1185">Reference proteome</keyword>
<accession>A0ABT2J991</accession>
<keyword evidence="1" id="KW-1133">Transmembrane helix</keyword>
<evidence type="ECO:0000313" key="2">
    <source>
        <dbReference type="EMBL" id="MCT2584437.1"/>
    </source>
</evidence>
<dbReference type="EMBL" id="JAFFZE010000012">
    <property type="protein sequence ID" value="MCT2584437.1"/>
    <property type="molecule type" value="Genomic_DNA"/>
</dbReference>